<name>Q2CEH1_OCEGH</name>
<dbReference type="GO" id="GO:0016747">
    <property type="term" value="F:acyltransferase activity, transferring groups other than amino-acyl groups"/>
    <property type="evidence" value="ECO:0007669"/>
    <property type="project" value="InterPro"/>
</dbReference>
<keyword evidence="6" id="KW-1185">Reference proteome</keyword>
<dbReference type="Gene3D" id="3.40.630.30">
    <property type="match status" value="1"/>
</dbReference>
<dbReference type="InterPro" id="IPR016181">
    <property type="entry name" value="Acyl_CoA_acyltransferase"/>
</dbReference>
<gene>
    <name evidence="5" type="ORF">OG2516_03989</name>
</gene>
<organism evidence="5 6">
    <name type="scientific">Oceanicola granulosus (strain ATCC BAA-861 / DSM 15982 / KCTC 12143 / HTCC2516)</name>
    <dbReference type="NCBI Taxonomy" id="314256"/>
    <lineage>
        <taxon>Bacteria</taxon>
        <taxon>Pseudomonadati</taxon>
        <taxon>Pseudomonadota</taxon>
        <taxon>Alphaproteobacteria</taxon>
        <taxon>Rhodobacterales</taxon>
        <taxon>Roseobacteraceae</taxon>
        <taxon>Oceanicola</taxon>
    </lineage>
</organism>
<protein>
    <submittedName>
        <fullName evidence="5">Bifunctional acetyltransferase</fullName>
    </submittedName>
</protein>
<dbReference type="PROSITE" id="PS51186">
    <property type="entry name" value="GNAT"/>
    <property type="match status" value="1"/>
</dbReference>
<comment type="similarity">
    <text evidence="3">Belongs to the acetyltransferase family. RimJ subfamily.</text>
</comment>
<dbReference type="CDD" id="cd04301">
    <property type="entry name" value="NAT_SF"/>
    <property type="match status" value="1"/>
</dbReference>
<comment type="caution">
    <text evidence="5">The sequence shown here is derived from an EMBL/GenBank/DDBJ whole genome shotgun (WGS) entry which is preliminary data.</text>
</comment>
<evidence type="ECO:0000259" key="4">
    <source>
        <dbReference type="PROSITE" id="PS51186"/>
    </source>
</evidence>
<dbReference type="AlphaFoldDB" id="Q2CEH1"/>
<dbReference type="Pfam" id="PF13302">
    <property type="entry name" value="Acetyltransf_3"/>
    <property type="match status" value="1"/>
</dbReference>
<dbReference type="HOGENOM" id="CLU_013985_3_6_5"/>
<dbReference type="EMBL" id="AAOT01000018">
    <property type="protein sequence ID" value="EAR51026.1"/>
    <property type="molecule type" value="Genomic_DNA"/>
</dbReference>
<accession>Q2CEH1</accession>
<evidence type="ECO:0000313" key="5">
    <source>
        <dbReference type="EMBL" id="EAR51026.1"/>
    </source>
</evidence>
<keyword evidence="1 5" id="KW-0808">Transferase</keyword>
<dbReference type="PANTHER" id="PTHR43792">
    <property type="entry name" value="GNAT FAMILY, PUTATIVE (AFU_ORTHOLOGUE AFUA_3G00765)-RELATED-RELATED"/>
    <property type="match status" value="1"/>
</dbReference>
<evidence type="ECO:0000256" key="1">
    <source>
        <dbReference type="ARBA" id="ARBA00022679"/>
    </source>
</evidence>
<evidence type="ECO:0000256" key="2">
    <source>
        <dbReference type="ARBA" id="ARBA00023315"/>
    </source>
</evidence>
<dbReference type="PANTHER" id="PTHR43792:SF8">
    <property type="entry name" value="[RIBOSOMAL PROTEIN US5]-ALANINE N-ACETYLTRANSFERASE"/>
    <property type="match status" value="1"/>
</dbReference>
<evidence type="ECO:0000313" key="6">
    <source>
        <dbReference type="Proteomes" id="UP000003635"/>
    </source>
</evidence>
<dbReference type="SUPFAM" id="SSF55729">
    <property type="entry name" value="Acyl-CoA N-acyltransferases (Nat)"/>
    <property type="match status" value="1"/>
</dbReference>
<feature type="domain" description="N-acetyltransferase" evidence="4">
    <location>
        <begin position="11"/>
        <end position="156"/>
    </location>
</feature>
<dbReference type="InterPro" id="IPR051531">
    <property type="entry name" value="N-acetyltransferase"/>
</dbReference>
<dbReference type="InterPro" id="IPR000182">
    <property type="entry name" value="GNAT_dom"/>
</dbReference>
<sequence length="165" mass="17861">MTDASSPRGRLVYRRLGPADAEALHRLVSHWEVTRQLGSWPWPPDPGFTASRAVPYGGDGFVWAVCLEGALIGTVSVTAGELGYMFAPGHHGRGYGTEAARAAVSRAISDGVRELRAAVWADNVASRRLLARLGFTETARTREMSKARGEMTDSISFRLRAADFG</sequence>
<proteinExistence type="inferred from homology"/>
<dbReference type="RefSeq" id="WP_007254326.1">
    <property type="nucleotide sequence ID" value="NZ_CH724107.1"/>
</dbReference>
<dbReference type="STRING" id="314256.OG2516_03989"/>
<reference evidence="5 6" key="1">
    <citation type="journal article" date="2010" name="J. Bacteriol.">
        <title>Genome sequences of Oceanicola granulosus HTCC2516(T) and Oceanicola batsensis HTCC2597(TDelta).</title>
        <authorList>
            <person name="Thrash J.C."/>
            <person name="Cho J.C."/>
            <person name="Vergin K.L."/>
            <person name="Giovannoni S.J."/>
        </authorList>
    </citation>
    <scope>NUCLEOTIDE SEQUENCE [LARGE SCALE GENOMIC DNA]</scope>
    <source>
        <strain evidence="6">ATCC BAA-861 / DSM 15982 / KCTC 12143 / HTCC2516</strain>
    </source>
</reference>
<keyword evidence="2" id="KW-0012">Acyltransferase</keyword>
<dbReference type="eggNOG" id="COG1670">
    <property type="taxonomic scope" value="Bacteria"/>
</dbReference>
<evidence type="ECO:0000256" key="3">
    <source>
        <dbReference type="ARBA" id="ARBA00038502"/>
    </source>
</evidence>
<dbReference type="Proteomes" id="UP000003635">
    <property type="component" value="Unassembled WGS sequence"/>
</dbReference>